<feature type="non-terminal residue" evidence="1">
    <location>
        <position position="196"/>
    </location>
</feature>
<evidence type="ECO:0000313" key="1">
    <source>
        <dbReference type="EMBL" id="JAS50737.1"/>
    </source>
</evidence>
<name>A0A1B6FKN7_9HEMI</name>
<sequence length="196" mass="22232">LKKTAAKVRTRANLVQHLAGTSWGANANVLRISALSLVFSAAEYCAPVWLNSAHVGDVDIQLNRVMRTISGTLMATPLPWLPVLCNIAPPEVRRRDALMKEYNKILSAPDLPILQDLPPVRNRLRSRKPPLQLAQLLQNRNFSATSSWTETWGEFEGRNYTLVTNPSTKLRGMDLPRREWVALNRFRTDVGRCNYW</sequence>
<dbReference type="AlphaFoldDB" id="A0A1B6FKN7"/>
<feature type="non-terminal residue" evidence="1">
    <location>
        <position position="1"/>
    </location>
</feature>
<gene>
    <name evidence="1" type="ORF">g.46706</name>
</gene>
<reference evidence="1" key="1">
    <citation type="submission" date="2015-11" db="EMBL/GenBank/DDBJ databases">
        <title>De novo transcriptome assembly of four potential Pierce s Disease insect vectors from Arizona vineyards.</title>
        <authorList>
            <person name="Tassone E.E."/>
        </authorList>
    </citation>
    <scope>NUCLEOTIDE SEQUENCE</scope>
</reference>
<protein>
    <submittedName>
        <fullName evidence="1">Uncharacterized protein</fullName>
    </submittedName>
</protein>
<organism evidence="1">
    <name type="scientific">Cuerna arida</name>
    <dbReference type="NCBI Taxonomy" id="1464854"/>
    <lineage>
        <taxon>Eukaryota</taxon>
        <taxon>Metazoa</taxon>
        <taxon>Ecdysozoa</taxon>
        <taxon>Arthropoda</taxon>
        <taxon>Hexapoda</taxon>
        <taxon>Insecta</taxon>
        <taxon>Pterygota</taxon>
        <taxon>Neoptera</taxon>
        <taxon>Paraneoptera</taxon>
        <taxon>Hemiptera</taxon>
        <taxon>Auchenorrhyncha</taxon>
        <taxon>Membracoidea</taxon>
        <taxon>Cicadellidae</taxon>
        <taxon>Cicadellinae</taxon>
        <taxon>Proconiini</taxon>
        <taxon>Cuerna</taxon>
    </lineage>
</organism>
<dbReference type="EMBL" id="GECZ01019032">
    <property type="protein sequence ID" value="JAS50737.1"/>
    <property type="molecule type" value="Transcribed_RNA"/>
</dbReference>
<accession>A0A1B6FKN7</accession>
<proteinExistence type="predicted"/>